<feature type="domain" description="Tyrosine specific protein phosphatases" evidence="21">
    <location>
        <begin position="79"/>
        <end position="168"/>
    </location>
</feature>
<dbReference type="GO" id="GO:0004722">
    <property type="term" value="F:protein serine/threonine phosphatase activity"/>
    <property type="evidence" value="ECO:0007669"/>
    <property type="project" value="UniProtKB-EC"/>
</dbReference>
<feature type="region of interest" description="Disordered" evidence="20">
    <location>
        <begin position="394"/>
        <end position="453"/>
    </location>
</feature>
<dbReference type="SUPFAM" id="SSF49562">
    <property type="entry name" value="C2 domain (Calcium/lipid-binding domain, CaLB)"/>
    <property type="match status" value="1"/>
</dbReference>
<dbReference type="SMART" id="SM01326">
    <property type="entry name" value="PTEN_C2"/>
    <property type="match status" value="1"/>
</dbReference>
<organism evidence="24 25">
    <name type="scientific">Macrostomum lignano</name>
    <dbReference type="NCBI Taxonomy" id="282301"/>
    <lineage>
        <taxon>Eukaryota</taxon>
        <taxon>Metazoa</taxon>
        <taxon>Spiralia</taxon>
        <taxon>Lophotrochozoa</taxon>
        <taxon>Platyhelminthes</taxon>
        <taxon>Rhabditophora</taxon>
        <taxon>Macrostomorpha</taxon>
        <taxon>Macrostomida</taxon>
        <taxon>Macrostomidae</taxon>
        <taxon>Macrostomum</taxon>
    </lineage>
</organism>
<dbReference type="Pfam" id="PF10409">
    <property type="entry name" value="PTEN_C2"/>
    <property type="match status" value="1"/>
</dbReference>
<dbReference type="Gene3D" id="2.60.40.1110">
    <property type="match status" value="1"/>
</dbReference>
<dbReference type="GO" id="GO:0046856">
    <property type="term" value="P:phosphatidylinositol dephosphorylation"/>
    <property type="evidence" value="ECO:0007669"/>
    <property type="project" value="TreeGrafter"/>
</dbReference>
<dbReference type="InterPro" id="IPR029023">
    <property type="entry name" value="Tensin_phosphatase"/>
</dbReference>
<dbReference type="GO" id="GO:0042995">
    <property type="term" value="C:cell projection"/>
    <property type="evidence" value="ECO:0007669"/>
    <property type="project" value="UniProtKB-ARBA"/>
</dbReference>
<dbReference type="InterPro" id="IPR014020">
    <property type="entry name" value="Tensin_C2-dom"/>
</dbReference>
<dbReference type="GO" id="GO:0016314">
    <property type="term" value="F:phosphatidylinositol-3,4,5-trisphosphate 3-phosphatase activity"/>
    <property type="evidence" value="ECO:0007669"/>
    <property type="project" value="UniProtKB-EC"/>
</dbReference>
<dbReference type="PANTHER" id="PTHR12305:SF81">
    <property type="entry name" value="PHOSPHATIDYLINOSITOL 3,4,5-TRISPHOSPHATE 3-PHOSPHATASE AND DUAL-SPECIFICITY PROTEIN PHOSPHATASE PTEN"/>
    <property type="match status" value="1"/>
</dbReference>
<evidence type="ECO:0000256" key="8">
    <source>
        <dbReference type="ARBA" id="ARBA00022912"/>
    </source>
</evidence>
<dbReference type="InterPro" id="IPR035892">
    <property type="entry name" value="C2_domain_sf"/>
</dbReference>
<evidence type="ECO:0000256" key="18">
    <source>
        <dbReference type="ARBA" id="ARBA00048832"/>
    </source>
</evidence>
<evidence type="ECO:0000313" key="25">
    <source>
        <dbReference type="Proteomes" id="UP000215902"/>
    </source>
</evidence>
<feature type="compositionally biased region" description="Low complexity" evidence="20">
    <location>
        <begin position="437"/>
        <end position="453"/>
    </location>
</feature>
<dbReference type="PANTHER" id="PTHR12305">
    <property type="entry name" value="PHOSPHATASE WITH HOMOLOGY TO TENSIN"/>
    <property type="match status" value="1"/>
</dbReference>
<reference evidence="24 25" key="1">
    <citation type="submission" date="2017-06" db="EMBL/GenBank/DDBJ databases">
        <title>A platform for efficient transgenesis in Macrostomum lignano, a flatworm model organism for stem cell research.</title>
        <authorList>
            <person name="Berezikov E."/>
        </authorList>
    </citation>
    <scope>NUCLEOTIDE SEQUENCE [LARGE SCALE GENOMIC DNA]</scope>
    <source>
        <strain evidence="24">DV1</strain>
        <tissue evidence="24">Whole organism</tissue>
    </source>
</reference>
<evidence type="ECO:0000256" key="20">
    <source>
        <dbReference type="SAM" id="MobiDB-lite"/>
    </source>
</evidence>
<dbReference type="InterPro" id="IPR029021">
    <property type="entry name" value="Prot-tyrosine_phosphatase-like"/>
</dbReference>
<keyword evidence="8" id="KW-0904">Protein phosphatase</keyword>
<evidence type="ECO:0000256" key="6">
    <source>
        <dbReference type="ARBA" id="ARBA00022490"/>
    </source>
</evidence>
<comment type="catalytic activity">
    <reaction evidence="11">
        <text>1,2-dioctanoyl-sn-glycero-3-phospho-(1D-myo-inositol-3,4,5-trisphosphate) + H2O = 1,2-dioctanoyl-sn-glycero-3-phospho-(1D-myo-inositol-4,5-bisphosphate) + phosphate</text>
        <dbReference type="Rhea" id="RHEA:43552"/>
        <dbReference type="ChEBI" id="CHEBI:15377"/>
        <dbReference type="ChEBI" id="CHEBI:43474"/>
        <dbReference type="ChEBI" id="CHEBI:83416"/>
        <dbReference type="ChEBI" id="CHEBI:83419"/>
    </reaction>
    <physiologicalReaction direction="left-to-right" evidence="11">
        <dbReference type="Rhea" id="RHEA:43553"/>
    </physiologicalReaction>
</comment>
<dbReference type="GO" id="GO:0043491">
    <property type="term" value="P:phosphatidylinositol 3-kinase/protein kinase B signal transduction"/>
    <property type="evidence" value="ECO:0007669"/>
    <property type="project" value="TreeGrafter"/>
</dbReference>
<feature type="region of interest" description="Disordered" evidence="20">
    <location>
        <begin position="314"/>
        <end position="334"/>
    </location>
</feature>
<dbReference type="InterPro" id="IPR000387">
    <property type="entry name" value="Tyr_Pase_dom"/>
</dbReference>
<evidence type="ECO:0000256" key="3">
    <source>
        <dbReference type="ARBA" id="ARBA00013015"/>
    </source>
</evidence>
<dbReference type="Gene3D" id="3.90.190.10">
    <property type="entry name" value="Protein tyrosine phosphatase superfamily"/>
    <property type="match status" value="1"/>
</dbReference>
<dbReference type="GO" id="GO:0048870">
    <property type="term" value="P:cell motility"/>
    <property type="evidence" value="ECO:0007669"/>
    <property type="project" value="TreeGrafter"/>
</dbReference>
<evidence type="ECO:0000313" key="24">
    <source>
        <dbReference type="EMBL" id="PAA65018.1"/>
    </source>
</evidence>
<evidence type="ECO:0000256" key="14">
    <source>
        <dbReference type="ARBA" id="ARBA00043760"/>
    </source>
</evidence>
<feature type="compositionally biased region" description="Low complexity" evidence="20">
    <location>
        <begin position="410"/>
        <end position="425"/>
    </location>
</feature>
<comment type="catalytic activity">
    <reaction evidence="13">
        <text>1D-myo-inositol 1,3,4,5-tetrakisphosphate + H2O = 1D-myo-inositol 1,4,5-trisphosphate + phosphate</text>
        <dbReference type="Rhea" id="RHEA:77155"/>
        <dbReference type="ChEBI" id="CHEBI:15377"/>
        <dbReference type="ChEBI" id="CHEBI:43474"/>
        <dbReference type="ChEBI" id="CHEBI:57895"/>
        <dbReference type="ChEBI" id="CHEBI:203600"/>
    </reaction>
    <physiologicalReaction direction="left-to-right" evidence="13">
        <dbReference type="Rhea" id="RHEA:77156"/>
    </physiologicalReaction>
</comment>
<comment type="catalytic activity">
    <reaction evidence="14">
        <text>a 1,2-diacyl-sn-glycero-3-phospho-(1D-myo-inositol-3,4,5-trisphosphate) + H2O = a 1,2-diacyl-sn-glycero-3-phospho-(1D-myo-inositol-4,5-bisphosphate) + phosphate</text>
        <dbReference type="Rhea" id="RHEA:25017"/>
        <dbReference type="ChEBI" id="CHEBI:15377"/>
        <dbReference type="ChEBI" id="CHEBI:43474"/>
        <dbReference type="ChEBI" id="CHEBI:57836"/>
        <dbReference type="ChEBI" id="CHEBI:58456"/>
        <dbReference type="EC" id="3.1.3.67"/>
    </reaction>
    <physiologicalReaction direction="left-to-right" evidence="14">
        <dbReference type="Rhea" id="RHEA:25018"/>
    </physiologicalReaction>
</comment>
<dbReference type="STRING" id="282301.A0A267EU38"/>
<dbReference type="InterPro" id="IPR057023">
    <property type="entry name" value="PTP-SAK"/>
</dbReference>
<dbReference type="InterPro" id="IPR045101">
    <property type="entry name" value="PTP_PTEN"/>
</dbReference>
<comment type="catalytic activity">
    <reaction evidence="10">
        <text>1,2-dihexadecanoyl-sn-glycero-3-phospho-(1D-myo-inositol-3,4,5-trisphosphate) + H2O = 1,2-dihexadecanoyl-sn-glycero-3-phospho-(1D-myo-inositol-4,5-bisphosphate) + phosphate</text>
        <dbReference type="Rhea" id="RHEA:43560"/>
        <dbReference type="ChEBI" id="CHEBI:15377"/>
        <dbReference type="ChEBI" id="CHEBI:43474"/>
        <dbReference type="ChEBI" id="CHEBI:83420"/>
        <dbReference type="ChEBI" id="CHEBI:83423"/>
    </reaction>
    <physiologicalReaction direction="left-to-right" evidence="10">
        <dbReference type="Rhea" id="RHEA:43561"/>
    </physiologicalReaction>
</comment>
<proteinExistence type="inferred from homology"/>
<dbReference type="EC" id="3.1.3.16" evidence="5"/>
<dbReference type="InterPro" id="IPR051281">
    <property type="entry name" value="Dual-spec_lipid-protein_phosph"/>
</dbReference>
<dbReference type="GO" id="GO:0005634">
    <property type="term" value="C:nucleus"/>
    <property type="evidence" value="ECO:0007669"/>
    <property type="project" value="TreeGrafter"/>
</dbReference>
<evidence type="ECO:0000256" key="17">
    <source>
        <dbReference type="ARBA" id="ARBA00047986"/>
    </source>
</evidence>
<comment type="catalytic activity">
    <reaction evidence="15">
        <text>1D-myo-inositol 1,3,4,5,6-pentakisphosphate + H2O = 1D-myo-inositol 1,4,5,6-tetrakisphosphate + phosphate</text>
        <dbReference type="Rhea" id="RHEA:77143"/>
        <dbReference type="ChEBI" id="CHEBI:15377"/>
        <dbReference type="ChEBI" id="CHEBI:43474"/>
        <dbReference type="ChEBI" id="CHEBI:57627"/>
        <dbReference type="ChEBI" id="CHEBI:57733"/>
    </reaction>
    <physiologicalReaction direction="left-to-right" evidence="15">
        <dbReference type="Rhea" id="RHEA:77144"/>
    </physiologicalReaction>
</comment>
<gene>
    <name evidence="24" type="ORF">BOX15_Mlig013990g1</name>
</gene>
<dbReference type="GO" id="GO:0050793">
    <property type="term" value="P:regulation of developmental process"/>
    <property type="evidence" value="ECO:0007669"/>
    <property type="project" value="UniProtKB-ARBA"/>
</dbReference>
<evidence type="ECO:0000259" key="22">
    <source>
        <dbReference type="PROSITE" id="PS51181"/>
    </source>
</evidence>
<feature type="domain" description="Phosphatase tensin-type" evidence="22">
    <location>
        <begin position="14"/>
        <end position="194"/>
    </location>
</feature>
<dbReference type="GO" id="GO:0005886">
    <property type="term" value="C:plasma membrane"/>
    <property type="evidence" value="ECO:0007669"/>
    <property type="project" value="TreeGrafter"/>
</dbReference>
<evidence type="ECO:0000256" key="2">
    <source>
        <dbReference type="ARBA" id="ARBA00007881"/>
    </source>
</evidence>
<dbReference type="InterPro" id="IPR016130">
    <property type="entry name" value="Tyr_Pase_AS"/>
</dbReference>
<comment type="caution">
    <text evidence="24">The sequence shown here is derived from an EMBL/GenBank/DDBJ whole genome shotgun (WGS) entry which is preliminary data.</text>
</comment>
<evidence type="ECO:0000259" key="23">
    <source>
        <dbReference type="PROSITE" id="PS51182"/>
    </source>
</evidence>
<dbReference type="PROSITE" id="PS51181">
    <property type="entry name" value="PPASE_TENSIN"/>
    <property type="match status" value="1"/>
</dbReference>
<dbReference type="GO" id="GO:0005829">
    <property type="term" value="C:cytosol"/>
    <property type="evidence" value="ECO:0007669"/>
    <property type="project" value="TreeGrafter"/>
</dbReference>
<dbReference type="GO" id="GO:0051896">
    <property type="term" value="P:regulation of phosphatidylinositol 3-kinase/protein kinase B signal transduction"/>
    <property type="evidence" value="ECO:0007669"/>
    <property type="project" value="TreeGrafter"/>
</dbReference>
<name>A0A267EU38_9PLAT</name>
<protein>
    <recommendedName>
        <fullName evidence="12">Phosphatidylinositol 3,4,5-trisphosphate 3-phosphatase and dual-specificity protein phosphatase PTEN</fullName>
        <ecNumber evidence="5">3.1.3.16</ecNumber>
        <ecNumber evidence="4">3.1.3.48</ecNumber>
        <ecNumber evidence="3">3.1.3.67</ecNumber>
    </recommendedName>
    <alternativeName>
        <fullName evidence="16">Inositol polyphosphate 3-phosphatase</fullName>
    </alternativeName>
</protein>
<feature type="domain" description="C2 tensin-type" evidence="23">
    <location>
        <begin position="199"/>
        <end position="373"/>
    </location>
</feature>
<dbReference type="PROSITE" id="PS51182">
    <property type="entry name" value="C2_TENSIN"/>
    <property type="match status" value="1"/>
</dbReference>
<dbReference type="SUPFAM" id="SSF52799">
    <property type="entry name" value="(Phosphotyrosine protein) phosphatases II"/>
    <property type="match status" value="1"/>
</dbReference>
<dbReference type="Pfam" id="PF22784">
    <property type="entry name" value="PTP-SAK"/>
    <property type="match status" value="1"/>
</dbReference>
<dbReference type="AlphaFoldDB" id="A0A267EU38"/>
<dbReference type="PROSITE" id="PS00383">
    <property type="entry name" value="TYR_PHOSPHATASE_1"/>
    <property type="match status" value="1"/>
</dbReference>
<comment type="catalytic activity">
    <reaction evidence="17">
        <text>O-phospho-L-seryl-[protein] + H2O = L-seryl-[protein] + phosphate</text>
        <dbReference type="Rhea" id="RHEA:20629"/>
        <dbReference type="Rhea" id="RHEA-COMP:9863"/>
        <dbReference type="Rhea" id="RHEA-COMP:11604"/>
        <dbReference type="ChEBI" id="CHEBI:15377"/>
        <dbReference type="ChEBI" id="CHEBI:29999"/>
        <dbReference type="ChEBI" id="CHEBI:43474"/>
        <dbReference type="ChEBI" id="CHEBI:83421"/>
        <dbReference type="EC" id="3.1.3.16"/>
    </reaction>
    <physiologicalReaction direction="left-to-right" evidence="17">
        <dbReference type="Rhea" id="RHEA:20630"/>
    </physiologicalReaction>
</comment>
<evidence type="ECO:0000256" key="16">
    <source>
        <dbReference type="ARBA" id="ARBA00044309"/>
    </source>
</evidence>
<dbReference type="EC" id="3.1.3.67" evidence="3"/>
<comment type="subcellular location">
    <subcellularLocation>
        <location evidence="1">Cytoplasm</location>
    </subcellularLocation>
</comment>
<keyword evidence="9" id="KW-0443">Lipid metabolism</keyword>
<comment type="catalytic activity">
    <reaction evidence="18">
        <text>O-phospho-L-threonyl-[protein] + H2O = L-threonyl-[protein] + phosphate</text>
        <dbReference type="Rhea" id="RHEA:47004"/>
        <dbReference type="Rhea" id="RHEA-COMP:11060"/>
        <dbReference type="Rhea" id="RHEA-COMP:11605"/>
        <dbReference type="ChEBI" id="CHEBI:15377"/>
        <dbReference type="ChEBI" id="CHEBI:30013"/>
        <dbReference type="ChEBI" id="CHEBI:43474"/>
        <dbReference type="ChEBI" id="CHEBI:61977"/>
        <dbReference type="EC" id="3.1.3.16"/>
    </reaction>
    <physiologicalReaction direction="left-to-right" evidence="18">
        <dbReference type="Rhea" id="RHEA:47005"/>
    </physiologicalReaction>
</comment>
<dbReference type="EMBL" id="NIVC01001693">
    <property type="protein sequence ID" value="PAA65018.1"/>
    <property type="molecule type" value="Genomic_DNA"/>
</dbReference>
<dbReference type="GO" id="GO:0004725">
    <property type="term" value="F:protein tyrosine phosphatase activity"/>
    <property type="evidence" value="ECO:0007669"/>
    <property type="project" value="UniProtKB-EC"/>
</dbReference>
<evidence type="ECO:0000256" key="15">
    <source>
        <dbReference type="ARBA" id="ARBA00043762"/>
    </source>
</evidence>
<dbReference type="OrthoDB" id="16692at2759"/>
<evidence type="ECO:0000256" key="19">
    <source>
        <dbReference type="ARBA" id="ARBA00051341"/>
    </source>
</evidence>
<evidence type="ECO:0000256" key="12">
    <source>
        <dbReference type="ARBA" id="ARBA00034338"/>
    </source>
</evidence>
<dbReference type="Proteomes" id="UP000215902">
    <property type="component" value="Unassembled WGS sequence"/>
</dbReference>
<evidence type="ECO:0000256" key="1">
    <source>
        <dbReference type="ARBA" id="ARBA00004496"/>
    </source>
</evidence>
<evidence type="ECO:0000256" key="5">
    <source>
        <dbReference type="ARBA" id="ARBA00013081"/>
    </source>
</evidence>
<evidence type="ECO:0000256" key="4">
    <source>
        <dbReference type="ARBA" id="ARBA00013064"/>
    </source>
</evidence>
<sequence length="453" mass="51031">MSINLRQLVSRKKKRFEDGEFNLDLSYITPQIIAMGFPAETLERIYRNDISEVSRFLETYHADRYRVYNLCAERSYNHAKFKDRVEQFAMQDHNPPLIHTIPYFCTSVYKWLQTGTDYVAAIHCKAGKGRTGVMIACYLLYESFKGIHDSPPTYLSADAVLDLYDRQRTHNGKGVTIPSQRRYVYYYAHTLRKSLSVESCPLVLKSVTLEGGQPVFPPSNSCSLYFRCKKLVRDCHQDNRSTHRPIGDSEVCEVRGGQQTAILVQPTSPIPVNGDVKIVFYHRSSNRLARYDKIFHFWLNTFFVVNQPGDTPGARWRQERGLDDGGPASAASGDGGLRGRDIFLTLTKAELDKACKDRLLPDTFSATLRFSVPEYHSDDDDASGPYRSFAYTPQQAAAAPPAGLSDDAGSNQQHHQSSSSSCSSQTDDDEDPEKAFGQQQQQQQEQGSDQGGQ</sequence>
<comment type="similarity">
    <text evidence="2">Belongs to the PTEN phosphatase protein family.</text>
</comment>
<evidence type="ECO:0000259" key="21">
    <source>
        <dbReference type="PROSITE" id="PS50056"/>
    </source>
</evidence>
<keyword evidence="7" id="KW-0378">Hydrolase</keyword>
<dbReference type="PROSITE" id="PS50056">
    <property type="entry name" value="TYR_PHOSPHATASE_2"/>
    <property type="match status" value="1"/>
</dbReference>
<evidence type="ECO:0000256" key="13">
    <source>
        <dbReference type="ARBA" id="ARBA00043734"/>
    </source>
</evidence>
<evidence type="ECO:0000256" key="9">
    <source>
        <dbReference type="ARBA" id="ARBA00023098"/>
    </source>
</evidence>
<evidence type="ECO:0000256" key="7">
    <source>
        <dbReference type="ARBA" id="ARBA00022801"/>
    </source>
</evidence>
<dbReference type="EC" id="3.1.3.48" evidence="4"/>
<accession>A0A267EU38</accession>
<evidence type="ECO:0000256" key="11">
    <source>
        <dbReference type="ARBA" id="ARBA00034268"/>
    </source>
</evidence>
<dbReference type="CDD" id="cd14509">
    <property type="entry name" value="PTP_PTEN"/>
    <property type="match status" value="1"/>
</dbReference>
<keyword evidence="25" id="KW-1185">Reference proteome</keyword>
<evidence type="ECO:0000256" key="10">
    <source>
        <dbReference type="ARBA" id="ARBA00034256"/>
    </source>
</evidence>
<keyword evidence="6" id="KW-0963">Cytoplasm</keyword>
<comment type="catalytic activity">
    <reaction evidence="19">
        <text>O-phospho-L-tyrosyl-[protein] + H2O = L-tyrosyl-[protein] + phosphate</text>
        <dbReference type="Rhea" id="RHEA:10684"/>
        <dbReference type="Rhea" id="RHEA-COMP:10136"/>
        <dbReference type="Rhea" id="RHEA-COMP:20101"/>
        <dbReference type="ChEBI" id="CHEBI:15377"/>
        <dbReference type="ChEBI" id="CHEBI:43474"/>
        <dbReference type="ChEBI" id="CHEBI:46858"/>
        <dbReference type="ChEBI" id="CHEBI:61978"/>
        <dbReference type="EC" id="3.1.3.48"/>
    </reaction>
    <physiologicalReaction direction="left-to-right" evidence="19">
        <dbReference type="Rhea" id="RHEA:10685"/>
    </physiologicalReaction>
</comment>